<dbReference type="PANTHER" id="PTHR10913:SF45">
    <property type="entry name" value="FOLLISTATIN, ISOFORM A-RELATED"/>
    <property type="match status" value="1"/>
</dbReference>
<evidence type="ECO:0000259" key="4">
    <source>
        <dbReference type="PROSITE" id="PS51465"/>
    </source>
</evidence>
<dbReference type="Gene3D" id="3.30.60.30">
    <property type="match status" value="3"/>
</dbReference>
<evidence type="ECO:0000313" key="5">
    <source>
        <dbReference type="EMBL" id="PIO63181.1"/>
    </source>
</evidence>
<feature type="domain" description="Kazal-like" evidence="4">
    <location>
        <begin position="39"/>
        <end position="98"/>
    </location>
</feature>
<protein>
    <submittedName>
        <fullName evidence="5">Kazal-type serine protease inhibitor domain protein</fullName>
    </submittedName>
</protein>
<evidence type="ECO:0000256" key="2">
    <source>
        <dbReference type="ARBA" id="ARBA00022900"/>
    </source>
</evidence>
<gene>
    <name evidence="5" type="ORF">TELCIR_15233</name>
</gene>
<feature type="domain" description="Kazal-like" evidence="4">
    <location>
        <begin position="132"/>
        <end position="170"/>
    </location>
</feature>
<dbReference type="Pfam" id="PF07648">
    <property type="entry name" value="Kazal_2"/>
    <property type="match status" value="4"/>
</dbReference>
<keyword evidence="2" id="KW-0722">Serine protease inhibitor</keyword>
<dbReference type="PROSITE" id="PS51465">
    <property type="entry name" value="KAZAL_2"/>
    <property type="match status" value="3"/>
</dbReference>
<dbReference type="EMBL" id="KZ351199">
    <property type="protein sequence ID" value="PIO63181.1"/>
    <property type="molecule type" value="Genomic_DNA"/>
</dbReference>
<dbReference type="InterPro" id="IPR050653">
    <property type="entry name" value="Prot_Inhib_GrowthFact_Antg"/>
</dbReference>
<evidence type="ECO:0000313" key="6">
    <source>
        <dbReference type="Proteomes" id="UP000230423"/>
    </source>
</evidence>
<accession>A0A2G9TYS2</accession>
<dbReference type="Proteomes" id="UP000230423">
    <property type="component" value="Unassembled WGS sequence"/>
</dbReference>
<dbReference type="CDD" id="cd00104">
    <property type="entry name" value="KAZAL_FS"/>
    <property type="match status" value="2"/>
</dbReference>
<dbReference type="AlphaFoldDB" id="A0A2G9TYS2"/>
<evidence type="ECO:0000256" key="3">
    <source>
        <dbReference type="ARBA" id="ARBA00023157"/>
    </source>
</evidence>
<dbReference type="SMART" id="SM00280">
    <property type="entry name" value="KAZAL"/>
    <property type="match status" value="4"/>
</dbReference>
<feature type="domain" description="Kazal-like" evidence="4">
    <location>
        <begin position="304"/>
        <end position="346"/>
    </location>
</feature>
<sequence length="346" mass="38405">MFIKREAGKCQECLATPCPSPAANASDDHFVCDEDGYTRTLGRCCELDLSCDGEKSLPVCGSDGRTYANKCALAMEDCQNLKLQLPAIRVARLGACEETGGSIVVVSSDSREEIENMDRSAEEITAIGNKHAERMGNCPNSCENTYAPVCGSDDITYTNMCHLRLAQCRQTISMCCAASPALSACEKNFFCPDRRFIPYEAPNLCFFGKERCIVEKITGKNITIQKFDVCDENKCDKECPMTYKPGLCCSRQCEEQYVPICDGNRTHRNLCEFKIAQCEAERHGQVLTLAYAGECCLTPKGKCESTGPCCANDCDGVPDEPVCDQHGNVYRSRCHFRFKACERRRR</sequence>
<dbReference type="GO" id="GO:0005576">
    <property type="term" value="C:extracellular region"/>
    <property type="evidence" value="ECO:0007669"/>
    <property type="project" value="TreeGrafter"/>
</dbReference>
<evidence type="ECO:0000256" key="1">
    <source>
        <dbReference type="ARBA" id="ARBA00022690"/>
    </source>
</evidence>
<keyword evidence="6" id="KW-1185">Reference proteome</keyword>
<name>A0A2G9TYS2_TELCI</name>
<dbReference type="InterPro" id="IPR002350">
    <property type="entry name" value="Kazal_dom"/>
</dbReference>
<keyword evidence="3" id="KW-1015">Disulfide bond</keyword>
<dbReference type="PANTHER" id="PTHR10913">
    <property type="entry name" value="FOLLISTATIN-RELATED"/>
    <property type="match status" value="1"/>
</dbReference>
<proteinExistence type="predicted"/>
<keyword evidence="1" id="KW-0646">Protease inhibitor</keyword>
<reference evidence="5 6" key="1">
    <citation type="submission" date="2015-09" db="EMBL/GenBank/DDBJ databases">
        <title>Draft genome of the parasitic nematode Teladorsagia circumcincta isolate WARC Sus (inbred).</title>
        <authorList>
            <person name="Mitreva M."/>
        </authorList>
    </citation>
    <scope>NUCLEOTIDE SEQUENCE [LARGE SCALE GENOMIC DNA]</scope>
    <source>
        <strain evidence="5 6">S</strain>
    </source>
</reference>
<dbReference type="SUPFAM" id="SSF100895">
    <property type="entry name" value="Kazal-type serine protease inhibitors"/>
    <property type="match status" value="4"/>
</dbReference>
<dbReference type="InterPro" id="IPR036058">
    <property type="entry name" value="Kazal_dom_sf"/>
</dbReference>
<dbReference type="OrthoDB" id="5851279at2759"/>
<organism evidence="5 6">
    <name type="scientific">Teladorsagia circumcincta</name>
    <name type="common">Brown stomach worm</name>
    <name type="synonym">Ostertagia circumcincta</name>
    <dbReference type="NCBI Taxonomy" id="45464"/>
    <lineage>
        <taxon>Eukaryota</taxon>
        <taxon>Metazoa</taxon>
        <taxon>Ecdysozoa</taxon>
        <taxon>Nematoda</taxon>
        <taxon>Chromadorea</taxon>
        <taxon>Rhabditida</taxon>
        <taxon>Rhabditina</taxon>
        <taxon>Rhabditomorpha</taxon>
        <taxon>Strongyloidea</taxon>
        <taxon>Trichostrongylidae</taxon>
        <taxon>Teladorsagia</taxon>
    </lineage>
</organism>